<dbReference type="Proteomes" id="UP000253426">
    <property type="component" value="Unassembled WGS sequence"/>
</dbReference>
<keyword evidence="1" id="KW-0812">Transmembrane</keyword>
<evidence type="ECO:0000256" key="1">
    <source>
        <dbReference type="SAM" id="Phobius"/>
    </source>
</evidence>
<dbReference type="RefSeq" id="WP_147263440.1">
    <property type="nucleotide sequence ID" value="NZ_QNRR01000005.1"/>
</dbReference>
<accession>A0A366HMS5</accession>
<feature type="transmembrane region" description="Helical" evidence="1">
    <location>
        <begin position="24"/>
        <end position="46"/>
    </location>
</feature>
<proteinExistence type="predicted"/>
<name>A0A366HMS5_9BACT</name>
<dbReference type="EMBL" id="QNRR01000005">
    <property type="protein sequence ID" value="RBP43877.1"/>
    <property type="molecule type" value="Genomic_DNA"/>
</dbReference>
<keyword evidence="1" id="KW-0472">Membrane</keyword>
<comment type="caution">
    <text evidence="2">The sequence shown here is derived from an EMBL/GenBank/DDBJ whole genome shotgun (WGS) entry which is preliminary data.</text>
</comment>
<dbReference type="AlphaFoldDB" id="A0A366HMS5"/>
<evidence type="ECO:0000313" key="3">
    <source>
        <dbReference type="Proteomes" id="UP000253426"/>
    </source>
</evidence>
<dbReference type="NCBIfam" id="TIGR02598">
    <property type="entry name" value="Verru_Chthon cassette protein B"/>
    <property type="match status" value="1"/>
</dbReference>
<organism evidence="2 3">
    <name type="scientific">Roseimicrobium gellanilyticum</name>
    <dbReference type="NCBI Taxonomy" id="748857"/>
    <lineage>
        <taxon>Bacteria</taxon>
        <taxon>Pseudomonadati</taxon>
        <taxon>Verrucomicrobiota</taxon>
        <taxon>Verrucomicrobiia</taxon>
        <taxon>Verrucomicrobiales</taxon>
        <taxon>Verrucomicrobiaceae</taxon>
        <taxon>Roseimicrobium</taxon>
    </lineage>
</organism>
<keyword evidence="3" id="KW-1185">Reference proteome</keyword>
<keyword evidence="1" id="KW-1133">Transmembrane helix</keyword>
<sequence>MKSITAAFRSSRRNFASAFTLPEVALSVGIATICLLTLMGMVPFGLDSIRHSANKQAEARMVQTITSFYQTTPWVTQDKGSGTTKIELKDKMFFFDQTGAEVPGADDTDRMYTVEAKVEQVPPTIQGDNWGNPYLRKLRLRFTDRPNYAEALKDNSKQFSQRSVWVANLEQTGPMAKL</sequence>
<dbReference type="InterPro" id="IPR019838">
    <property type="entry name" value="Verru/Chthon_B"/>
</dbReference>
<gene>
    <name evidence="2" type="ORF">DES53_105276</name>
</gene>
<dbReference type="OrthoDB" id="191431at2"/>
<reference evidence="2 3" key="1">
    <citation type="submission" date="2018-06" db="EMBL/GenBank/DDBJ databases">
        <title>Genomic Encyclopedia of Type Strains, Phase IV (KMG-IV): sequencing the most valuable type-strain genomes for metagenomic binning, comparative biology and taxonomic classification.</title>
        <authorList>
            <person name="Goeker M."/>
        </authorList>
    </citation>
    <scope>NUCLEOTIDE SEQUENCE [LARGE SCALE GENOMIC DNA]</scope>
    <source>
        <strain evidence="2 3">DSM 25532</strain>
    </source>
</reference>
<protein>
    <submittedName>
        <fullName evidence="2">Uncharacterized protein (TIGR02598 family)</fullName>
    </submittedName>
</protein>
<evidence type="ECO:0000313" key="2">
    <source>
        <dbReference type="EMBL" id="RBP43877.1"/>
    </source>
</evidence>